<name>A0AA38L5V5_9AGAR</name>
<keyword evidence="3" id="KW-1185">Reference proteome</keyword>
<evidence type="ECO:0000313" key="3">
    <source>
        <dbReference type="Proteomes" id="UP001163798"/>
    </source>
</evidence>
<protein>
    <recommendedName>
        <fullName evidence="4">Fungal-type protein kinase domain-containing protein</fullName>
    </recommendedName>
</protein>
<evidence type="ECO:0008006" key="4">
    <source>
        <dbReference type="Google" id="ProtNLM"/>
    </source>
</evidence>
<dbReference type="AlphaFoldDB" id="A0AA38L5V5"/>
<evidence type="ECO:0000256" key="1">
    <source>
        <dbReference type="SAM" id="MobiDB-lite"/>
    </source>
</evidence>
<sequence>MIPEISLQDHLFHVWPPVPQSLGGQVDNILKILEDNGTIDIPNDRWVAFPADPAQATGQEGAVFQGLTTIFNAVIAAAQQIDSSLEHTFDFIVNGNVAMYSDRGVSSRPDGFNKVYTKTREKGKSEQKQVGTGDVVTQNAGGKPPKNERYLVYDLANPHQFKLGDAEKDENDDFAKLVYDMEQILALDPCRRFTFGTTIENCITRLWFLSHATLLRTKPFDFMKDHHVVPTFTRTTDSYFSIELALKKP</sequence>
<evidence type="ECO:0000313" key="2">
    <source>
        <dbReference type="EMBL" id="KAJ3786025.1"/>
    </source>
</evidence>
<comment type="caution">
    <text evidence="2">The sequence shown here is derived from an EMBL/GenBank/DDBJ whole genome shotgun (WGS) entry which is preliminary data.</text>
</comment>
<dbReference type="Proteomes" id="UP001163798">
    <property type="component" value="Unassembled WGS sequence"/>
</dbReference>
<dbReference type="EMBL" id="MU793325">
    <property type="protein sequence ID" value="KAJ3786025.1"/>
    <property type="molecule type" value="Genomic_DNA"/>
</dbReference>
<feature type="region of interest" description="Disordered" evidence="1">
    <location>
        <begin position="119"/>
        <end position="143"/>
    </location>
</feature>
<accession>A0AA38L5V5</accession>
<proteinExistence type="predicted"/>
<organism evidence="2 3">
    <name type="scientific">Lentinula aff. detonsa</name>
    <dbReference type="NCBI Taxonomy" id="2804958"/>
    <lineage>
        <taxon>Eukaryota</taxon>
        <taxon>Fungi</taxon>
        <taxon>Dikarya</taxon>
        <taxon>Basidiomycota</taxon>
        <taxon>Agaricomycotina</taxon>
        <taxon>Agaricomycetes</taxon>
        <taxon>Agaricomycetidae</taxon>
        <taxon>Agaricales</taxon>
        <taxon>Marasmiineae</taxon>
        <taxon>Omphalotaceae</taxon>
        <taxon>Lentinula</taxon>
    </lineage>
</organism>
<gene>
    <name evidence="2" type="ORF">GGU10DRAFT_181589</name>
</gene>
<reference evidence="2" key="1">
    <citation type="submission" date="2022-08" db="EMBL/GenBank/DDBJ databases">
        <authorList>
            <consortium name="DOE Joint Genome Institute"/>
            <person name="Min B."/>
            <person name="Riley R."/>
            <person name="Sierra-Patev S."/>
            <person name="Naranjo-Ortiz M."/>
            <person name="Looney B."/>
            <person name="Konkel Z."/>
            <person name="Slot J.C."/>
            <person name="Sakamoto Y."/>
            <person name="Steenwyk J.L."/>
            <person name="Rokas A."/>
            <person name="Carro J."/>
            <person name="Camarero S."/>
            <person name="Ferreira P."/>
            <person name="Molpeceres G."/>
            <person name="Ruiz-Duenas F.J."/>
            <person name="Serrano A."/>
            <person name="Henrissat B."/>
            <person name="Drula E."/>
            <person name="Hughes K.W."/>
            <person name="Mata J.L."/>
            <person name="Ishikawa N.K."/>
            <person name="Vargas-Isla R."/>
            <person name="Ushijima S."/>
            <person name="Smith C.A."/>
            <person name="Ahrendt S."/>
            <person name="Andreopoulos W."/>
            <person name="He G."/>
            <person name="Labutti K."/>
            <person name="Lipzen A."/>
            <person name="Ng V."/>
            <person name="Sandor L."/>
            <person name="Barry K."/>
            <person name="Martinez A.T."/>
            <person name="Xiao Y."/>
            <person name="Gibbons J.G."/>
            <person name="Terashima K."/>
            <person name="Hibbett D.S."/>
            <person name="Grigoriev I.V."/>
        </authorList>
    </citation>
    <scope>NUCLEOTIDE SEQUENCE</scope>
    <source>
        <strain evidence="2">TFB10291</strain>
    </source>
</reference>